<dbReference type="Pfam" id="PF00072">
    <property type="entry name" value="Response_reg"/>
    <property type="match status" value="2"/>
</dbReference>
<evidence type="ECO:0000313" key="6">
    <source>
        <dbReference type="EMBL" id="KGM05906.1"/>
    </source>
</evidence>
<gene>
    <name evidence="6" type="ORF">LP43_2470</name>
</gene>
<comment type="caution">
    <text evidence="6">The sequence shown here is derived from an EMBL/GenBank/DDBJ whole genome shotgun (WGS) entry which is preliminary data.</text>
</comment>
<evidence type="ECO:0000259" key="5">
    <source>
        <dbReference type="PROSITE" id="PS50887"/>
    </source>
</evidence>
<comment type="catalytic activity">
    <reaction evidence="2">
        <text>2 GTP = 3',3'-c-di-GMP + 2 diphosphate</text>
        <dbReference type="Rhea" id="RHEA:24898"/>
        <dbReference type="ChEBI" id="CHEBI:33019"/>
        <dbReference type="ChEBI" id="CHEBI:37565"/>
        <dbReference type="ChEBI" id="CHEBI:58805"/>
        <dbReference type="EC" id="2.7.7.65"/>
    </reaction>
</comment>
<dbReference type="Proteomes" id="UP000029999">
    <property type="component" value="Unassembled WGS sequence"/>
</dbReference>
<dbReference type="PANTHER" id="PTHR45138">
    <property type="entry name" value="REGULATORY COMPONENTS OF SENSORY TRANSDUCTION SYSTEM"/>
    <property type="match status" value="1"/>
</dbReference>
<evidence type="ECO:0000256" key="3">
    <source>
        <dbReference type="PROSITE-ProRule" id="PRU00169"/>
    </source>
</evidence>
<dbReference type="InterPro" id="IPR043128">
    <property type="entry name" value="Rev_trsase/Diguanyl_cyclase"/>
</dbReference>
<feature type="domain" description="Response regulatory" evidence="4">
    <location>
        <begin position="3"/>
        <end position="119"/>
    </location>
</feature>
<dbReference type="GO" id="GO:0052621">
    <property type="term" value="F:diguanylate cyclase activity"/>
    <property type="evidence" value="ECO:0007669"/>
    <property type="project" value="UniProtKB-EC"/>
</dbReference>
<dbReference type="RefSeq" id="WP_036315802.1">
    <property type="nucleotide sequence ID" value="NZ_JRQD01000007.1"/>
</dbReference>
<dbReference type="SMART" id="SM00448">
    <property type="entry name" value="REC"/>
    <property type="match status" value="2"/>
</dbReference>
<dbReference type="GO" id="GO:0043709">
    <property type="term" value="P:cell adhesion involved in single-species biofilm formation"/>
    <property type="evidence" value="ECO:0007669"/>
    <property type="project" value="TreeGrafter"/>
</dbReference>
<dbReference type="NCBIfam" id="TIGR00254">
    <property type="entry name" value="GGDEF"/>
    <property type="match status" value="1"/>
</dbReference>
<dbReference type="InterPro" id="IPR029787">
    <property type="entry name" value="Nucleotide_cyclase"/>
</dbReference>
<dbReference type="PANTHER" id="PTHR45138:SF9">
    <property type="entry name" value="DIGUANYLATE CYCLASE DGCM-RELATED"/>
    <property type="match status" value="1"/>
</dbReference>
<dbReference type="Pfam" id="PF00990">
    <property type="entry name" value="GGDEF"/>
    <property type="match status" value="1"/>
</dbReference>
<dbReference type="InterPro" id="IPR000160">
    <property type="entry name" value="GGDEF_dom"/>
</dbReference>
<dbReference type="PROSITE" id="PS50887">
    <property type="entry name" value="GGDEF"/>
    <property type="match status" value="1"/>
</dbReference>
<dbReference type="SUPFAM" id="SSF52172">
    <property type="entry name" value="CheY-like"/>
    <property type="match status" value="2"/>
</dbReference>
<dbReference type="Gene3D" id="3.30.70.270">
    <property type="match status" value="1"/>
</dbReference>
<evidence type="ECO:0000256" key="2">
    <source>
        <dbReference type="ARBA" id="ARBA00034247"/>
    </source>
</evidence>
<dbReference type="AlphaFoldDB" id="A0A0A0BD76"/>
<dbReference type="InterPro" id="IPR001789">
    <property type="entry name" value="Sig_transdc_resp-reg_receiver"/>
</dbReference>
<dbReference type="GO" id="GO:0005886">
    <property type="term" value="C:plasma membrane"/>
    <property type="evidence" value="ECO:0007669"/>
    <property type="project" value="TreeGrafter"/>
</dbReference>
<dbReference type="CDD" id="cd00156">
    <property type="entry name" value="REC"/>
    <property type="match status" value="2"/>
</dbReference>
<keyword evidence="3" id="KW-0597">Phosphoprotein</keyword>
<dbReference type="PROSITE" id="PS50110">
    <property type="entry name" value="RESPONSE_REGULATORY"/>
    <property type="match status" value="2"/>
</dbReference>
<dbReference type="InterPro" id="IPR050469">
    <property type="entry name" value="Diguanylate_Cyclase"/>
</dbReference>
<reference evidence="6 7" key="1">
    <citation type="submission" date="2014-09" db="EMBL/GenBank/DDBJ databases">
        <authorList>
            <person name="Grob C."/>
            <person name="Taubert M."/>
            <person name="Howat A.M."/>
            <person name="Burns O.J."/>
            <person name="Dixon J.L."/>
            <person name="Chen Y."/>
            <person name="Murrell J.C."/>
        </authorList>
    </citation>
    <scope>NUCLEOTIDE SEQUENCE [LARGE SCALE GENOMIC DNA]</scope>
    <source>
        <strain evidence="6">L4</strain>
    </source>
</reference>
<dbReference type="SMART" id="SM00267">
    <property type="entry name" value="GGDEF"/>
    <property type="match status" value="1"/>
</dbReference>
<dbReference type="EMBL" id="JRQD01000007">
    <property type="protein sequence ID" value="KGM05906.1"/>
    <property type="molecule type" value="Genomic_DNA"/>
</dbReference>
<dbReference type="InterPro" id="IPR011006">
    <property type="entry name" value="CheY-like_superfamily"/>
</dbReference>
<protein>
    <recommendedName>
        <fullName evidence="1">diguanylate cyclase</fullName>
        <ecNumber evidence="1">2.7.7.65</ecNumber>
    </recommendedName>
</protein>
<feature type="domain" description="Response regulatory" evidence="4">
    <location>
        <begin position="128"/>
        <end position="246"/>
    </location>
</feature>
<dbReference type="GO" id="GO:1902201">
    <property type="term" value="P:negative regulation of bacterial-type flagellum-dependent cell motility"/>
    <property type="evidence" value="ECO:0007669"/>
    <property type="project" value="TreeGrafter"/>
</dbReference>
<accession>A0A0A0BD76</accession>
<feature type="domain" description="GGDEF" evidence="5">
    <location>
        <begin position="296"/>
        <end position="426"/>
    </location>
</feature>
<dbReference type="Gene3D" id="3.40.50.2300">
    <property type="match status" value="2"/>
</dbReference>
<organism evidence="6 7">
    <name type="scientific">Methylophaga thiooxydans</name>
    <dbReference type="NCBI Taxonomy" id="392484"/>
    <lineage>
        <taxon>Bacteria</taxon>
        <taxon>Pseudomonadati</taxon>
        <taxon>Pseudomonadota</taxon>
        <taxon>Gammaproteobacteria</taxon>
        <taxon>Thiotrichales</taxon>
        <taxon>Piscirickettsiaceae</taxon>
        <taxon>Methylophaga</taxon>
    </lineage>
</organism>
<feature type="modified residue" description="4-aspartylphosphate" evidence="3">
    <location>
        <position position="177"/>
    </location>
</feature>
<evidence type="ECO:0000259" key="4">
    <source>
        <dbReference type="PROSITE" id="PS50110"/>
    </source>
</evidence>
<dbReference type="STRING" id="392484.LP43_2470"/>
<evidence type="ECO:0000313" key="7">
    <source>
        <dbReference type="Proteomes" id="UP000029999"/>
    </source>
</evidence>
<dbReference type="GO" id="GO:0000160">
    <property type="term" value="P:phosphorelay signal transduction system"/>
    <property type="evidence" value="ECO:0007669"/>
    <property type="project" value="InterPro"/>
</dbReference>
<sequence>MLNALVVDSSNYYCGQLTDLLVAAGFEVESAQTGSEGLEKAQQNRYRLVCCSDNLKDFASSEFCSQLRSLNGYEFVTLLVLTEHDNAKSLKQALLAGATDIFSKHDITEMETYLTRISQRESRQLSGRVLFIEDSRVLQTIIIDLLTDMGLDVDAYNYAESAWDAFQSGDYDLVITDIMLEGVMSGITLVRKIRRMQSEYGNVPIIATSGFDNLSRKIELFHLGVNDYVSKPIVREELRQRVFNHVTSYQTLRELKTQQKSLYSLAMLDEVTGLFNRHALREFAGKYFSEAYRFGRTLSVAVMDIDHLKKINEDFGFERGDELLAEFGAWLKRHVRDVDMIARWAGDEIIFILPGCDLVAANGLLERMQTRLRKIRPAGLPISVSVGVAELRKTEKDTLNSLFELADKAMYQAKMAGRDCVVMYREKEPLTE</sequence>
<proteinExistence type="predicted"/>
<comment type="caution">
    <text evidence="3">Lacks conserved residue(s) required for the propagation of feature annotation.</text>
</comment>
<evidence type="ECO:0000256" key="1">
    <source>
        <dbReference type="ARBA" id="ARBA00012528"/>
    </source>
</evidence>
<name>A0A0A0BD76_9GAMM</name>
<dbReference type="CDD" id="cd01949">
    <property type="entry name" value="GGDEF"/>
    <property type="match status" value="1"/>
</dbReference>
<dbReference type="EC" id="2.7.7.65" evidence="1"/>
<dbReference type="SUPFAM" id="SSF55073">
    <property type="entry name" value="Nucleotide cyclase"/>
    <property type="match status" value="1"/>
</dbReference>